<dbReference type="EMBL" id="LCOY01000035">
    <property type="protein sequence ID" value="KKU87196.1"/>
    <property type="molecule type" value="Genomic_DNA"/>
</dbReference>
<sequence>MERKRFTDAISIGIGSLFVLTFIAQYGGRHSAIHYELSQVAMGAEIGTAIAINMAESLKSRLPQLAHTMRFLAAIGIIVMAG</sequence>
<dbReference type="AlphaFoldDB" id="A0A0G1TZE8"/>
<evidence type="ECO:0000256" key="1">
    <source>
        <dbReference type="SAM" id="Phobius"/>
    </source>
</evidence>
<proteinExistence type="predicted"/>
<dbReference type="Proteomes" id="UP000034739">
    <property type="component" value="Unassembled WGS sequence"/>
</dbReference>
<evidence type="ECO:0000313" key="2">
    <source>
        <dbReference type="EMBL" id="KKU87196.1"/>
    </source>
</evidence>
<keyword evidence="1" id="KW-0812">Transmembrane</keyword>
<comment type="caution">
    <text evidence="2">The sequence shown here is derived from an EMBL/GenBank/DDBJ whole genome shotgun (WGS) entry which is preliminary data.</text>
</comment>
<evidence type="ECO:0000313" key="3">
    <source>
        <dbReference type="Proteomes" id="UP000034739"/>
    </source>
</evidence>
<feature type="non-terminal residue" evidence="2">
    <location>
        <position position="82"/>
    </location>
</feature>
<reference evidence="2 3" key="1">
    <citation type="journal article" date="2015" name="Nature">
        <title>rRNA introns, odd ribosomes, and small enigmatic genomes across a large radiation of phyla.</title>
        <authorList>
            <person name="Brown C.T."/>
            <person name="Hug L.A."/>
            <person name="Thomas B.C."/>
            <person name="Sharon I."/>
            <person name="Castelle C.J."/>
            <person name="Singh A."/>
            <person name="Wilkins M.J."/>
            <person name="Williams K.H."/>
            <person name="Banfield J.F."/>
        </authorList>
    </citation>
    <scope>NUCLEOTIDE SEQUENCE [LARGE SCALE GENOMIC DNA]</scope>
</reference>
<gene>
    <name evidence="2" type="ORF">UY16_C0035G0010</name>
</gene>
<feature type="transmembrane region" description="Helical" evidence="1">
    <location>
        <begin position="7"/>
        <end position="26"/>
    </location>
</feature>
<keyword evidence="1" id="KW-0472">Membrane</keyword>
<keyword evidence="1" id="KW-1133">Transmembrane helix</keyword>
<protein>
    <submittedName>
        <fullName evidence="2">Uncharacterized protein</fullName>
    </submittedName>
</protein>
<organism evidence="2 3">
    <name type="scientific">Candidatus Gottesmanbacteria bacterium GW2011_GWA2_47_9</name>
    <dbReference type="NCBI Taxonomy" id="1618445"/>
    <lineage>
        <taxon>Bacteria</taxon>
        <taxon>Candidatus Gottesmaniibacteriota</taxon>
    </lineage>
</organism>
<name>A0A0G1TZE8_9BACT</name>
<accession>A0A0G1TZE8</accession>